<evidence type="ECO:0000256" key="3">
    <source>
        <dbReference type="ARBA" id="ARBA00022670"/>
    </source>
</evidence>
<organism evidence="8 9">
    <name type="scientific">Jaminaea rosea</name>
    <dbReference type="NCBI Taxonomy" id="1569628"/>
    <lineage>
        <taxon>Eukaryota</taxon>
        <taxon>Fungi</taxon>
        <taxon>Dikarya</taxon>
        <taxon>Basidiomycota</taxon>
        <taxon>Ustilaginomycotina</taxon>
        <taxon>Exobasidiomycetes</taxon>
        <taxon>Microstromatales</taxon>
        <taxon>Microstromatales incertae sedis</taxon>
        <taxon>Jaminaea</taxon>
    </lineage>
</organism>
<dbReference type="EC" id="3.4.16.-" evidence="7"/>
<reference evidence="8 9" key="1">
    <citation type="journal article" date="2018" name="Mol. Biol. Evol.">
        <title>Broad Genomic Sampling Reveals a Smut Pathogenic Ancestry of the Fungal Clade Ustilaginomycotina.</title>
        <authorList>
            <person name="Kijpornyongpan T."/>
            <person name="Mondo S.J."/>
            <person name="Barry K."/>
            <person name="Sandor L."/>
            <person name="Lee J."/>
            <person name="Lipzen A."/>
            <person name="Pangilinan J."/>
            <person name="LaButti K."/>
            <person name="Hainaut M."/>
            <person name="Henrissat B."/>
            <person name="Grigoriev I.V."/>
            <person name="Spatafora J.W."/>
            <person name="Aime M.C."/>
        </authorList>
    </citation>
    <scope>NUCLEOTIDE SEQUENCE [LARGE SCALE GENOMIC DNA]</scope>
    <source>
        <strain evidence="8 9">MCA 5214</strain>
    </source>
</reference>
<dbReference type="GeneID" id="37029308"/>
<evidence type="ECO:0000256" key="7">
    <source>
        <dbReference type="RuleBase" id="RU361156"/>
    </source>
</evidence>
<dbReference type="Proteomes" id="UP000245884">
    <property type="component" value="Unassembled WGS sequence"/>
</dbReference>
<dbReference type="GO" id="GO:0006508">
    <property type="term" value="P:proteolysis"/>
    <property type="evidence" value="ECO:0007669"/>
    <property type="project" value="UniProtKB-KW"/>
</dbReference>
<dbReference type="Pfam" id="PF00450">
    <property type="entry name" value="Peptidase_S10"/>
    <property type="match status" value="1"/>
</dbReference>
<name>A0A316V2T8_9BASI</name>
<keyword evidence="3 7" id="KW-0645">Protease</keyword>
<sequence length="514" mass="57628">MQGFSTGDAAIPTVEQLIARQNGSFLQLTHREIPGTSVRIKRHAPRREREAYKQLKEGEVDPEAFCDDTVASWTGYIDTIDGKSLFFFFFESRSNPEKDPVVFWTNGGPGGSSALGLFMELGPCRVPLEHREGAPINGTVHFEYSWNNRANVIFVEQPASEKKNGGVGYSYRRFGPPVSTTDQAAVDVYHFLRIFFSAFDKFKDNDFHLAGESYGGHYIPRFATEVMDRNQRVTDAARKAGEKPDESKLINLKSIVLGNPIVDNLDQRFSFYSVACTKQAGYGRPRLPISTCKQVYQDTQRCMINIKKYCYDSFSETDCRAHHEYCEDHVGWGVWVDQFHLNPYDASDDCKAGFEPDLCYAESGAIARYLDREDVRSLLGARSRNESGTYAVSSSEVAENFQASFDALRSSKQYVAGLLERDLRVLVYVGSYDVVCNWIGNLEWVNNLEYEGAIDFKKGLTGWMEGGKEVGLTATGGNLTYATVTGAGHMVPFKKHHAKSALAMINRWLDGQSL</sequence>
<comment type="similarity">
    <text evidence="1 7">Belongs to the peptidase S10 family.</text>
</comment>
<evidence type="ECO:0000256" key="4">
    <source>
        <dbReference type="ARBA" id="ARBA00022729"/>
    </source>
</evidence>
<dbReference type="Gene3D" id="1.10.287.410">
    <property type="match status" value="1"/>
</dbReference>
<dbReference type="SUPFAM" id="SSF53474">
    <property type="entry name" value="alpha/beta-Hydrolases"/>
    <property type="match status" value="1"/>
</dbReference>
<evidence type="ECO:0000313" key="8">
    <source>
        <dbReference type="EMBL" id="PWN30493.1"/>
    </source>
</evidence>
<dbReference type="STRING" id="1569628.A0A316V2T8"/>
<protein>
    <recommendedName>
        <fullName evidence="7">Carboxypeptidase</fullName>
        <ecNumber evidence="7">3.4.16.-</ecNumber>
    </recommendedName>
</protein>
<accession>A0A316V2T8</accession>
<dbReference type="InterPro" id="IPR001563">
    <property type="entry name" value="Peptidase_S10"/>
</dbReference>
<gene>
    <name evidence="8" type="ORF">BDZ90DRAFT_245019</name>
</gene>
<evidence type="ECO:0000256" key="5">
    <source>
        <dbReference type="ARBA" id="ARBA00022801"/>
    </source>
</evidence>
<proteinExistence type="inferred from homology"/>
<dbReference type="PROSITE" id="PS00131">
    <property type="entry name" value="CARBOXYPEPT_SER_SER"/>
    <property type="match status" value="1"/>
</dbReference>
<dbReference type="PANTHER" id="PTHR11802">
    <property type="entry name" value="SERINE PROTEASE FAMILY S10 SERINE CARBOXYPEPTIDASE"/>
    <property type="match status" value="1"/>
</dbReference>
<keyword evidence="2 7" id="KW-0121">Carboxypeptidase</keyword>
<dbReference type="EMBL" id="KZ819662">
    <property type="protein sequence ID" value="PWN30493.1"/>
    <property type="molecule type" value="Genomic_DNA"/>
</dbReference>
<dbReference type="InterPro" id="IPR029058">
    <property type="entry name" value="AB_hydrolase_fold"/>
</dbReference>
<evidence type="ECO:0000256" key="6">
    <source>
        <dbReference type="ARBA" id="ARBA00023180"/>
    </source>
</evidence>
<dbReference type="RefSeq" id="XP_025365105.1">
    <property type="nucleotide sequence ID" value="XM_025507485.1"/>
</dbReference>
<keyword evidence="4" id="KW-0732">Signal</keyword>
<keyword evidence="9" id="KW-1185">Reference proteome</keyword>
<dbReference type="GO" id="GO:0004185">
    <property type="term" value="F:serine-type carboxypeptidase activity"/>
    <property type="evidence" value="ECO:0007669"/>
    <property type="project" value="UniProtKB-UniRule"/>
</dbReference>
<dbReference type="Gene3D" id="3.40.50.1820">
    <property type="entry name" value="alpha/beta hydrolase"/>
    <property type="match status" value="1"/>
</dbReference>
<evidence type="ECO:0000256" key="2">
    <source>
        <dbReference type="ARBA" id="ARBA00022645"/>
    </source>
</evidence>
<keyword evidence="6" id="KW-0325">Glycoprotein</keyword>
<dbReference type="AlphaFoldDB" id="A0A316V2T8"/>
<evidence type="ECO:0000256" key="1">
    <source>
        <dbReference type="ARBA" id="ARBA00009431"/>
    </source>
</evidence>
<evidence type="ECO:0000313" key="9">
    <source>
        <dbReference type="Proteomes" id="UP000245884"/>
    </source>
</evidence>
<keyword evidence="5 7" id="KW-0378">Hydrolase</keyword>
<dbReference type="InterPro" id="IPR018202">
    <property type="entry name" value="Ser_caboxypep_ser_AS"/>
</dbReference>
<dbReference type="PRINTS" id="PR00724">
    <property type="entry name" value="CRBOXYPTASEC"/>
</dbReference>
<dbReference type="GO" id="GO:0000324">
    <property type="term" value="C:fungal-type vacuole"/>
    <property type="evidence" value="ECO:0007669"/>
    <property type="project" value="TreeGrafter"/>
</dbReference>
<dbReference type="PANTHER" id="PTHR11802:SF113">
    <property type="entry name" value="SERINE CARBOXYPEPTIDASE CTSA-4.1"/>
    <property type="match status" value="1"/>
</dbReference>
<dbReference type="OrthoDB" id="443318at2759"/>